<proteinExistence type="predicted"/>
<feature type="transmembrane region" description="Helical" evidence="1">
    <location>
        <begin position="105"/>
        <end position="129"/>
    </location>
</feature>
<dbReference type="RefSeq" id="WP_061518393.1">
    <property type="nucleotide sequence ID" value="NZ_JRUE01000092.1"/>
</dbReference>
<dbReference type="PATRIC" id="fig|52133.18.peg.1125"/>
<gene>
    <name evidence="2" type="ORF">AVENLUH5627_01086</name>
</gene>
<reference evidence="2 3" key="1">
    <citation type="journal article" date="2016" name="Sci. Rep.">
        <title>Genomic and phenotypic characterization of the species Acinetobacter venetianus.</title>
        <authorList>
            <person name="Fondi M."/>
            <person name="Maida I."/>
            <person name="Perrin E."/>
            <person name="Orlandini V."/>
            <person name="La Torre L."/>
            <person name="Bosi E."/>
            <person name="Negroni A."/>
            <person name="Zanaroli G."/>
            <person name="Fava F."/>
            <person name="Decorosi F."/>
            <person name="Giovannetti L."/>
            <person name="Viti C."/>
            <person name="Vaneechoutte M."/>
            <person name="Dijkshoorn L."/>
            <person name="Fani R."/>
        </authorList>
    </citation>
    <scope>NUCLEOTIDE SEQUENCE [LARGE SCALE GENOMIC DNA]</scope>
    <source>
        <strain evidence="2 3">LUH5627</strain>
    </source>
</reference>
<name>A0A150HZQ0_9GAMM</name>
<accession>A0A150HZQ0</accession>
<sequence>MKCPNCQNEVVNENINIQTDMGKCQNCNHLFRVSENFDSSPQFAFDINQPPKGAWYKNDMQEIKLGATLRSPIAFFLVPFMLIWSGGSLGGIYGTQIANQEFSLLQSLFGIPFIIGTLIFGFFTLLVLFGKVELTIDRQGGKVFTGIGKLGKSKSFIWNEVSRIRENHIQNASNKQQGQIFIDAAQPIRFGLSLSPERQNYIFHALKRIQMQYKPERR</sequence>
<dbReference type="Proteomes" id="UP000075680">
    <property type="component" value="Unassembled WGS sequence"/>
</dbReference>
<evidence type="ECO:0000256" key="1">
    <source>
        <dbReference type="SAM" id="Phobius"/>
    </source>
</evidence>
<dbReference type="EMBL" id="JRUE01000092">
    <property type="protein sequence ID" value="KXZ72362.1"/>
    <property type="molecule type" value="Genomic_DNA"/>
</dbReference>
<keyword evidence="1" id="KW-0472">Membrane</keyword>
<protein>
    <submittedName>
        <fullName evidence="2">Uncharacterized protein</fullName>
    </submittedName>
</protein>
<keyword evidence="1" id="KW-1133">Transmembrane helix</keyword>
<keyword evidence="1" id="KW-0812">Transmembrane</keyword>
<comment type="caution">
    <text evidence="2">The sequence shown here is derived from an EMBL/GenBank/DDBJ whole genome shotgun (WGS) entry which is preliminary data.</text>
</comment>
<feature type="transmembrane region" description="Helical" evidence="1">
    <location>
        <begin position="73"/>
        <end position="93"/>
    </location>
</feature>
<dbReference type="AlphaFoldDB" id="A0A150HZQ0"/>
<evidence type="ECO:0000313" key="3">
    <source>
        <dbReference type="Proteomes" id="UP000075680"/>
    </source>
</evidence>
<evidence type="ECO:0000313" key="2">
    <source>
        <dbReference type="EMBL" id="KXZ72362.1"/>
    </source>
</evidence>
<organism evidence="2 3">
    <name type="scientific">Acinetobacter venetianus</name>
    <dbReference type="NCBI Taxonomy" id="52133"/>
    <lineage>
        <taxon>Bacteria</taxon>
        <taxon>Pseudomonadati</taxon>
        <taxon>Pseudomonadota</taxon>
        <taxon>Gammaproteobacteria</taxon>
        <taxon>Moraxellales</taxon>
        <taxon>Moraxellaceae</taxon>
        <taxon>Acinetobacter</taxon>
    </lineage>
</organism>